<proteinExistence type="inferred from homology"/>
<dbReference type="SUPFAM" id="SSF53850">
    <property type="entry name" value="Periplasmic binding protein-like II"/>
    <property type="match status" value="1"/>
</dbReference>
<evidence type="ECO:0000256" key="2">
    <source>
        <dbReference type="ARBA" id="ARBA00023015"/>
    </source>
</evidence>
<evidence type="ECO:0000256" key="4">
    <source>
        <dbReference type="ARBA" id="ARBA00023163"/>
    </source>
</evidence>
<dbReference type="GO" id="GO:0006351">
    <property type="term" value="P:DNA-templated transcription"/>
    <property type="evidence" value="ECO:0007669"/>
    <property type="project" value="TreeGrafter"/>
</dbReference>
<dbReference type="Gene3D" id="3.40.190.290">
    <property type="match status" value="1"/>
</dbReference>
<evidence type="ECO:0000313" key="7">
    <source>
        <dbReference type="Proteomes" id="UP000321523"/>
    </source>
</evidence>
<dbReference type="Pfam" id="PF03466">
    <property type="entry name" value="LysR_substrate"/>
    <property type="match status" value="1"/>
</dbReference>
<protein>
    <submittedName>
        <fullName evidence="6">LysR family transcriptional regulator</fullName>
    </submittedName>
</protein>
<dbReference type="Pfam" id="PF00126">
    <property type="entry name" value="HTH_1"/>
    <property type="match status" value="1"/>
</dbReference>
<reference evidence="6 7" key="1">
    <citation type="submission" date="2019-07" db="EMBL/GenBank/DDBJ databases">
        <title>Whole genome shotgun sequence of Skermanella aerolata NBRC 106429.</title>
        <authorList>
            <person name="Hosoyama A."/>
            <person name="Uohara A."/>
            <person name="Ohji S."/>
            <person name="Ichikawa N."/>
        </authorList>
    </citation>
    <scope>NUCLEOTIDE SEQUENCE [LARGE SCALE GENOMIC DNA]</scope>
    <source>
        <strain evidence="6 7">NBRC 106429</strain>
    </source>
</reference>
<evidence type="ECO:0000256" key="1">
    <source>
        <dbReference type="ARBA" id="ARBA00009437"/>
    </source>
</evidence>
<dbReference type="PANTHER" id="PTHR30537:SF5">
    <property type="entry name" value="HTH-TYPE TRANSCRIPTIONAL ACTIVATOR TTDR-RELATED"/>
    <property type="match status" value="1"/>
</dbReference>
<dbReference type="CDD" id="cd08422">
    <property type="entry name" value="PBP2_CrgA_like"/>
    <property type="match status" value="1"/>
</dbReference>
<dbReference type="InterPro" id="IPR036390">
    <property type="entry name" value="WH_DNA-bd_sf"/>
</dbReference>
<dbReference type="SUPFAM" id="SSF46785">
    <property type="entry name" value="Winged helix' DNA-binding domain"/>
    <property type="match status" value="1"/>
</dbReference>
<gene>
    <name evidence="6" type="ORF">SAE02_09980</name>
</gene>
<dbReference type="InterPro" id="IPR000847">
    <property type="entry name" value="LysR_HTH_N"/>
</dbReference>
<dbReference type="InterPro" id="IPR058163">
    <property type="entry name" value="LysR-type_TF_proteobact-type"/>
</dbReference>
<keyword evidence="7" id="KW-1185">Reference proteome</keyword>
<dbReference type="InterPro" id="IPR005119">
    <property type="entry name" value="LysR_subst-bd"/>
</dbReference>
<dbReference type="PROSITE" id="PS50931">
    <property type="entry name" value="HTH_LYSR"/>
    <property type="match status" value="1"/>
</dbReference>
<sequence>MVPALGLGCVYQTCYLELSNNQGRTMKLDGIAAFVAVAGAGSISEAARRLGLSKSVVSERLAELERSVGAGLLHRTTRKLSLTEDGSAFLERAGRIVREVEEAAADLAERRGTLAGPLRISAPVTFGRMHLGPALYPFLVQHPRIELTLDLDDRRVDAAADGFDAVVRHGPLGDSRLTAWKLAASRRVLVASPGYLERHGAPGSIEDLDGHRGLFYTNRGVADWRFPLPDGTVMVRAQVALRANNGDMLRDAAIAGLGIALMPMFIVGSAIEAGKLEVVDVGARPEDEFIFMAHPEGRRPSAKLRALAAHLRTAFGDPPYWDR</sequence>
<dbReference type="GO" id="GO:0003700">
    <property type="term" value="F:DNA-binding transcription factor activity"/>
    <property type="evidence" value="ECO:0007669"/>
    <property type="project" value="InterPro"/>
</dbReference>
<keyword evidence="2" id="KW-0805">Transcription regulation</keyword>
<dbReference type="PANTHER" id="PTHR30537">
    <property type="entry name" value="HTH-TYPE TRANSCRIPTIONAL REGULATOR"/>
    <property type="match status" value="1"/>
</dbReference>
<dbReference type="InterPro" id="IPR036388">
    <property type="entry name" value="WH-like_DNA-bd_sf"/>
</dbReference>
<keyword evidence="4" id="KW-0804">Transcription</keyword>
<evidence type="ECO:0000313" key="6">
    <source>
        <dbReference type="EMBL" id="GEO36850.1"/>
    </source>
</evidence>
<dbReference type="GO" id="GO:0043565">
    <property type="term" value="F:sequence-specific DNA binding"/>
    <property type="evidence" value="ECO:0007669"/>
    <property type="project" value="TreeGrafter"/>
</dbReference>
<evidence type="ECO:0000259" key="5">
    <source>
        <dbReference type="PROSITE" id="PS50931"/>
    </source>
</evidence>
<dbReference type="Proteomes" id="UP000321523">
    <property type="component" value="Unassembled WGS sequence"/>
</dbReference>
<name>A0A512DKX4_9PROT</name>
<organism evidence="6 7">
    <name type="scientific">Skermanella aerolata</name>
    <dbReference type="NCBI Taxonomy" id="393310"/>
    <lineage>
        <taxon>Bacteria</taxon>
        <taxon>Pseudomonadati</taxon>
        <taxon>Pseudomonadota</taxon>
        <taxon>Alphaproteobacteria</taxon>
        <taxon>Rhodospirillales</taxon>
        <taxon>Azospirillaceae</taxon>
        <taxon>Skermanella</taxon>
    </lineage>
</organism>
<dbReference type="Gene3D" id="1.10.10.10">
    <property type="entry name" value="Winged helix-like DNA-binding domain superfamily/Winged helix DNA-binding domain"/>
    <property type="match status" value="1"/>
</dbReference>
<feature type="domain" description="HTH lysR-type" evidence="5">
    <location>
        <begin position="26"/>
        <end position="83"/>
    </location>
</feature>
<dbReference type="AlphaFoldDB" id="A0A512DKX4"/>
<keyword evidence="3" id="KW-0238">DNA-binding</keyword>
<accession>A0A512DKX4</accession>
<comment type="similarity">
    <text evidence="1">Belongs to the LysR transcriptional regulatory family.</text>
</comment>
<dbReference type="FunFam" id="1.10.10.10:FF:000001">
    <property type="entry name" value="LysR family transcriptional regulator"/>
    <property type="match status" value="1"/>
</dbReference>
<evidence type="ECO:0000256" key="3">
    <source>
        <dbReference type="ARBA" id="ARBA00023125"/>
    </source>
</evidence>
<comment type="caution">
    <text evidence="6">The sequence shown here is derived from an EMBL/GenBank/DDBJ whole genome shotgun (WGS) entry which is preliminary data.</text>
</comment>
<dbReference type="EMBL" id="BJYZ01000003">
    <property type="protein sequence ID" value="GEO36850.1"/>
    <property type="molecule type" value="Genomic_DNA"/>
</dbReference>